<dbReference type="RefSeq" id="WP_046576382.1">
    <property type="nucleotide sequence ID" value="NZ_CP010429.1"/>
</dbReference>
<proteinExistence type="predicted"/>
<feature type="transmembrane region" description="Helical" evidence="1">
    <location>
        <begin position="122"/>
        <end position="143"/>
    </location>
</feature>
<evidence type="ECO:0000256" key="1">
    <source>
        <dbReference type="SAM" id="Phobius"/>
    </source>
</evidence>
<feature type="transmembrane region" description="Helical" evidence="1">
    <location>
        <begin position="395"/>
        <end position="412"/>
    </location>
</feature>
<reference evidence="2 3" key="1">
    <citation type="journal article" date="2014" name="Curr. Microbiol.">
        <title>Spirosoma radiotolerans sp. nov., a gamma-radiation-resistant bacterium isolated from gamma ray-irradiated soil.</title>
        <authorList>
            <person name="Lee J.J."/>
            <person name="Srinivasan S."/>
            <person name="Lim S."/>
            <person name="Joe M."/>
            <person name="Im S."/>
            <person name="Bae S.I."/>
            <person name="Park K.R."/>
            <person name="Han J.H."/>
            <person name="Park S.H."/>
            <person name="Joo B.M."/>
            <person name="Park S.J."/>
            <person name="Kim M.K."/>
        </authorList>
    </citation>
    <scope>NUCLEOTIDE SEQUENCE [LARGE SCALE GENOMIC DNA]</scope>
    <source>
        <strain evidence="2 3">DG5A</strain>
    </source>
</reference>
<dbReference type="Proteomes" id="UP000033054">
    <property type="component" value="Chromosome"/>
</dbReference>
<accession>A0A0E3ZXI2</accession>
<dbReference type="STRING" id="1379870.SD10_20580"/>
<dbReference type="AlphaFoldDB" id="A0A0E3ZXI2"/>
<keyword evidence="1" id="KW-0472">Membrane</keyword>
<evidence type="ECO:0000313" key="3">
    <source>
        <dbReference type="Proteomes" id="UP000033054"/>
    </source>
</evidence>
<feature type="transmembrane region" description="Helical" evidence="1">
    <location>
        <begin position="175"/>
        <end position="192"/>
    </location>
</feature>
<gene>
    <name evidence="2" type="ORF">SD10_20580</name>
</gene>
<protein>
    <recommendedName>
        <fullName evidence="4">Oligosaccharide repeat unit polymerase</fullName>
    </recommendedName>
</protein>
<keyword evidence="1" id="KW-0812">Transmembrane</keyword>
<keyword evidence="1" id="KW-1133">Transmembrane helix</keyword>
<dbReference type="PATRIC" id="fig|1379870.5.peg.4432"/>
<evidence type="ECO:0000313" key="2">
    <source>
        <dbReference type="EMBL" id="AKD56944.1"/>
    </source>
</evidence>
<dbReference type="OrthoDB" id="966190at2"/>
<feature type="transmembrane region" description="Helical" evidence="1">
    <location>
        <begin position="47"/>
        <end position="70"/>
    </location>
</feature>
<name>A0A0E3ZXI2_9BACT</name>
<feature type="transmembrane region" description="Helical" evidence="1">
    <location>
        <begin position="24"/>
        <end position="40"/>
    </location>
</feature>
<keyword evidence="3" id="KW-1185">Reference proteome</keyword>
<feature type="transmembrane region" description="Helical" evidence="1">
    <location>
        <begin position="365"/>
        <end position="388"/>
    </location>
</feature>
<feature type="transmembrane region" description="Helical" evidence="1">
    <location>
        <begin position="149"/>
        <end position="168"/>
    </location>
</feature>
<feature type="transmembrane region" description="Helical" evidence="1">
    <location>
        <begin position="418"/>
        <end position="435"/>
    </location>
</feature>
<dbReference type="EMBL" id="CP010429">
    <property type="protein sequence ID" value="AKD56944.1"/>
    <property type="molecule type" value="Genomic_DNA"/>
</dbReference>
<dbReference type="HOGENOM" id="CLU_613566_0_0_10"/>
<evidence type="ECO:0008006" key="4">
    <source>
        <dbReference type="Google" id="ProtNLM"/>
    </source>
</evidence>
<feature type="transmembrane region" description="Helical" evidence="1">
    <location>
        <begin position="82"/>
        <end position="101"/>
    </location>
</feature>
<organism evidence="2 3">
    <name type="scientific">Spirosoma radiotolerans</name>
    <dbReference type="NCBI Taxonomy" id="1379870"/>
    <lineage>
        <taxon>Bacteria</taxon>
        <taxon>Pseudomonadati</taxon>
        <taxon>Bacteroidota</taxon>
        <taxon>Cytophagia</taxon>
        <taxon>Cytophagales</taxon>
        <taxon>Cytophagaceae</taxon>
        <taxon>Spirosoma</taxon>
    </lineage>
</organism>
<sequence length="443" mass="49090">MKALLASVGLIGLAMYLVESTVLEALAVAVSAHVFLVFVAKIGKTIALLPCISFIASLEILLVPALTYWVFPSSMPIDSTVYFSYALPAFLAFYAGLNRFSSRDLGRTHVVYMQAGTAYLQTKPATCIVLLAIGLLGFIIKMIVPTAPAMVGTIPSYCLCISAFYAYYSRSPYRFVVIGLAAMVLLVNTVWTGMFGDLFFWLLLAVLFLAAGMPDRITTSLKTTVILSAFAFLLLIQSIKGEYRYNTWGYSRAERTANTTLMAELLADRLTHPEKLLNADHAFLSFVRFNQGIMIGSAMAKVPLHEDYARGAVLLSLIYPFIPRLFWANKPQTGGYENIRRFTSLRQTENTSINLSPLGEGYVNFGYGGVLFALFYGLLLGGAFHYVLRLAERMPSLIFWLPMLYIGCLTMETDLLSTWGSLLNNALFIALLFWVSKRVGIHL</sequence>
<dbReference type="KEGG" id="srd:SD10_20580"/>
<feature type="transmembrane region" description="Helical" evidence="1">
    <location>
        <begin position="221"/>
        <end position="239"/>
    </location>
</feature>